<evidence type="ECO:0000313" key="6">
    <source>
        <dbReference type="Proteomes" id="UP000241085"/>
    </source>
</evidence>
<feature type="domain" description="HTH lacI-type" evidence="4">
    <location>
        <begin position="20"/>
        <end position="74"/>
    </location>
</feature>
<dbReference type="SMART" id="SM00354">
    <property type="entry name" value="HTH_LACI"/>
    <property type="match status" value="1"/>
</dbReference>
<gene>
    <name evidence="5" type="ORF">C1I63_18100</name>
</gene>
<dbReference type="GO" id="GO:0003700">
    <property type="term" value="F:DNA-binding transcription factor activity"/>
    <property type="evidence" value="ECO:0007669"/>
    <property type="project" value="TreeGrafter"/>
</dbReference>
<dbReference type="Gene3D" id="3.40.50.2300">
    <property type="match status" value="2"/>
</dbReference>
<keyword evidence="3" id="KW-0804">Transcription</keyword>
<dbReference type="SUPFAM" id="SSF47413">
    <property type="entry name" value="lambda repressor-like DNA-binding domains"/>
    <property type="match status" value="1"/>
</dbReference>
<keyword evidence="2" id="KW-0238">DNA-binding</keyword>
<dbReference type="SUPFAM" id="SSF53822">
    <property type="entry name" value="Periplasmic binding protein-like I"/>
    <property type="match status" value="1"/>
</dbReference>
<dbReference type="CDD" id="cd06267">
    <property type="entry name" value="PBP1_LacI_sugar_binding-like"/>
    <property type="match status" value="1"/>
</dbReference>
<evidence type="ECO:0000256" key="2">
    <source>
        <dbReference type="ARBA" id="ARBA00023125"/>
    </source>
</evidence>
<dbReference type="PANTHER" id="PTHR30146:SF109">
    <property type="entry name" value="HTH-TYPE TRANSCRIPTIONAL REGULATOR GALS"/>
    <property type="match status" value="1"/>
</dbReference>
<dbReference type="EMBL" id="PZPL01000002">
    <property type="protein sequence ID" value="PTL71163.1"/>
    <property type="molecule type" value="Genomic_DNA"/>
</dbReference>
<proteinExistence type="predicted"/>
<organism evidence="5 6">
    <name type="scientific">Rathayibacter caricis DSM 15933</name>
    <dbReference type="NCBI Taxonomy" id="1328867"/>
    <lineage>
        <taxon>Bacteria</taxon>
        <taxon>Bacillati</taxon>
        <taxon>Actinomycetota</taxon>
        <taxon>Actinomycetes</taxon>
        <taxon>Micrococcales</taxon>
        <taxon>Microbacteriaceae</taxon>
        <taxon>Rathayibacter</taxon>
    </lineage>
</organism>
<dbReference type="InterPro" id="IPR000843">
    <property type="entry name" value="HTH_LacI"/>
</dbReference>
<dbReference type="Pfam" id="PF13377">
    <property type="entry name" value="Peripla_BP_3"/>
    <property type="match status" value="1"/>
</dbReference>
<keyword evidence="6" id="KW-1185">Reference proteome</keyword>
<evidence type="ECO:0000259" key="4">
    <source>
        <dbReference type="PROSITE" id="PS50932"/>
    </source>
</evidence>
<evidence type="ECO:0000256" key="1">
    <source>
        <dbReference type="ARBA" id="ARBA00023015"/>
    </source>
</evidence>
<dbReference type="CDD" id="cd01392">
    <property type="entry name" value="HTH_LacI"/>
    <property type="match status" value="1"/>
</dbReference>
<accession>A0A2T4UNQ6</accession>
<dbReference type="Proteomes" id="UP000241085">
    <property type="component" value="Unassembled WGS sequence"/>
</dbReference>
<sequence length="353" mass="38360">MHKLSSVDGIVRDDATGKRVGIRDVATLAGVSRQTVTRAMNDMYGISDETKTRVLEAARALKYRPSRFARGLVKQESLTLGLVVIDLMNPYYAEYASRTIHIAAQYGWTVLVQEIGRDEQKEHRALRLLAEQVDAIVGYLLAGDEVLDELIGDIPVVRLLDRQVGVRHPWILTDHTAGIAAALDHLVATGRRRIVMIDCPTDSGTTSPRARTFERLAGERGLESRVLPLPSANEPTVEAGRTAVEGLLTEVHDVDAIFGFNDVVALGALTALRERGVDVPRECAVIGIDGLPFAAWSHPPLTTIAVDIEQIARSGFEAIRAVVAGGSTGTHLRPDAVISHELVLRESSARSTF</sequence>
<dbReference type="Pfam" id="PF00356">
    <property type="entry name" value="LacI"/>
    <property type="match status" value="1"/>
</dbReference>
<dbReference type="InterPro" id="IPR046335">
    <property type="entry name" value="LacI/GalR-like_sensor"/>
</dbReference>
<evidence type="ECO:0000313" key="5">
    <source>
        <dbReference type="EMBL" id="PTL71163.1"/>
    </source>
</evidence>
<dbReference type="GO" id="GO:0000976">
    <property type="term" value="F:transcription cis-regulatory region binding"/>
    <property type="evidence" value="ECO:0007669"/>
    <property type="project" value="TreeGrafter"/>
</dbReference>
<evidence type="ECO:0000256" key="3">
    <source>
        <dbReference type="ARBA" id="ARBA00023163"/>
    </source>
</evidence>
<name>A0A2T4UNQ6_9MICO</name>
<dbReference type="InterPro" id="IPR028082">
    <property type="entry name" value="Peripla_BP_I"/>
</dbReference>
<protein>
    <submittedName>
        <fullName evidence="5">LacI family transcriptional regulator</fullName>
    </submittedName>
</protein>
<dbReference type="AlphaFoldDB" id="A0A2T4UNQ6"/>
<dbReference type="PROSITE" id="PS00356">
    <property type="entry name" value="HTH_LACI_1"/>
    <property type="match status" value="1"/>
</dbReference>
<dbReference type="PANTHER" id="PTHR30146">
    <property type="entry name" value="LACI-RELATED TRANSCRIPTIONAL REPRESSOR"/>
    <property type="match status" value="1"/>
</dbReference>
<dbReference type="PROSITE" id="PS50932">
    <property type="entry name" value="HTH_LACI_2"/>
    <property type="match status" value="1"/>
</dbReference>
<comment type="caution">
    <text evidence="5">The sequence shown here is derived from an EMBL/GenBank/DDBJ whole genome shotgun (WGS) entry which is preliminary data.</text>
</comment>
<reference evidence="5 6" key="1">
    <citation type="submission" date="2018-03" db="EMBL/GenBank/DDBJ databases">
        <title>Bacteriophage NCPPB3778 and a type I-E CRISPR drive the evolution of the US Biological Select Agent, Rathayibacter toxicus.</title>
        <authorList>
            <person name="Davis E.W.II."/>
            <person name="Tabima J.F."/>
            <person name="Weisberg A.J."/>
            <person name="Dantas Lopes L."/>
            <person name="Wiseman M.S."/>
            <person name="Wiseman M.S."/>
            <person name="Pupko T."/>
            <person name="Belcher M.S."/>
            <person name="Sechler A.J."/>
            <person name="Tancos M.A."/>
            <person name="Schroeder B.K."/>
            <person name="Murray T.D."/>
            <person name="Luster D.G."/>
            <person name="Schneider W.L."/>
            <person name="Rogers E."/>
            <person name="Andreote F.D."/>
            <person name="Grunwald N.J."/>
            <person name="Putnam M.L."/>
            <person name="Chang J.H."/>
        </authorList>
    </citation>
    <scope>NUCLEOTIDE SEQUENCE [LARGE SCALE GENOMIC DNA]</scope>
    <source>
        <strain evidence="5 6">DSM 15933</strain>
    </source>
</reference>
<dbReference type="Gene3D" id="1.10.260.40">
    <property type="entry name" value="lambda repressor-like DNA-binding domains"/>
    <property type="match status" value="1"/>
</dbReference>
<keyword evidence="1" id="KW-0805">Transcription regulation</keyword>
<dbReference type="InterPro" id="IPR010982">
    <property type="entry name" value="Lambda_DNA-bd_dom_sf"/>
</dbReference>